<dbReference type="GO" id="GO:0016758">
    <property type="term" value="F:hexosyltransferase activity"/>
    <property type="evidence" value="ECO:0007669"/>
    <property type="project" value="InterPro"/>
</dbReference>
<feature type="binding site" evidence="3">
    <location>
        <position position="269"/>
    </location>
    <ligand>
        <name>substrate</name>
    </ligand>
</feature>
<dbReference type="EC" id="3.6.1.57" evidence="5"/>
<dbReference type="PANTHER" id="PTHR21015:SF22">
    <property type="entry name" value="GLYCOSYLTRANSFERASE"/>
    <property type="match status" value="1"/>
</dbReference>
<dbReference type="NCBIfam" id="TIGR03590">
    <property type="entry name" value="PseG"/>
    <property type="match status" value="1"/>
</dbReference>
<evidence type="ECO:0000313" key="5">
    <source>
        <dbReference type="EMBL" id="RUL54193.1"/>
    </source>
</evidence>
<name>A0A3S0QQM5_9BACI</name>
<accession>A0A3S0QQM5</accession>
<keyword evidence="1" id="KW-0472">Membrane</keyword>
<feature type="active site" description="Proton acceptor" evidence="2">
    <location>
        <position position="17"/>
    </location>
</feature>
<comment type="caution">
    <text evidence="5">The sequence shown here is derived from an EMBL/GenBank/DDBJ whole genome shotgun (WGS) entry which is preliminary data.</text>
</comment>
<dbReference type="Proteomes" id="UP000287910">
    <property type="component" value="Unassembled WGS sequence"/>
</dbReference>
<dbReference type="Gene3D" id="3.40.50.11190">
    <property type="match status" value="1"/>
</dbReference>
<dbReference type="AlphaFoldDB" id="A0A3S0QQM5"/>
<dbReference type="GO" id="GO:0016787">
    <property type="term" value="F:hydrolase activity"/>
    <property type="evidence" value="ECO:0007669"/>
    <property type="project" value="UniProtKB-KW"/>
</dbReference>
<feature type="domain" description="Glycosyl transferase family 28 C-terminal" evidence="4">
    <location>
        <begin position="188"/>
        <end position="301"/>
    </location>
</feature>
<dbReference type="EMBL" id="RYYR01000007">
    <property type="protein sequence ID" value="RUL54193.1"/>
    <property type="molecule type" value="Genomic_DNA"/>
</dbReference>
<evidence type="ECO:0000256" key="2">
    <source>
        <dbReference type="PIRSR" id="PIRSR620023-1"/>
    </source>
</evidence>
<dbReference type="PANTHER" id="PTHR21015">
    <property type="entry name" value="UDP-N-ACETYLGLUCOSAMINE--N-ACETYLMURAMYL-(PENTAPEPTIDE) PYROPHOSPHORYL-UNDECAPRENOL N-ACETYLGLUCOSAMINE TRANSFERASE 1"/>
    <property type="match status" value="1"/>
</dbReference>
<evidence type="ECO:0000256" key="1">
    <source>
        <dbReference type="ARBA" id="ARBA00023136"/>
    </source>
</evidence>
<dbReference type="InterPro" id="IPR007235">
    <property type="entry name" value="Glyco_trans_28_C"/>
</dbReference>
<evidence type="ECO:0000259" key="4">
    <source>
        <dbReference type="Pfam" id="PF04101"/>
    </source>
</evidence>
<protein>
    <submittedName>
        <fullName evidence="5">UDP-2,4-diacetamido-2,4, 6-trideoxy-beta-L-altropyranose hydrolase</fullName>
        <ecNumber evidence="5">3.6.1.57</ecNumber>
    </submittedName>
</protein>
<proteinExistence type="predicted"/>
<dbReference type="Pfam" id="PF04101">
    <property type="entry name" value="Glyco_tran_28_C"/>
    <property type="match status" value="1"/>
</dbReference>
<dbReference type="SUPFAM" id="SSF53756">
    <property type="entry name" value="UDP-Glycosyltransferase/glycogen phosphorylase"/>
    <property type="match status" value="1"/>
</dbReference>
<evidence type="ECO:0000256" key="3">
    <source>
        <dbReference type="PIRSR" id="PIRSR620023-2"/>
    </source>
</evidence>
<dbReference type="InterPro" id="IPR020023">
    <property type="entry name" value="PseG"/>
</dbReference>
<keyword evidence="6" id="KW-1185">Reference proteome</keyword>
<sequence length="339" mass="39110">MQIFIRVDASVEIGTGHVMRCLTYALEQKKKKNEVSFICRKAQGDCIEFIEQNGFKVYELPSVETTLWNYTKNNWYIDAEQTIQVFNKFKVQQVVVDHYSLEEKWERKIRPITKEIMVIDDLANRKHDCDILLDQNFYLDMDTRYDGLVPENTKLLLGPKHALLREEFKIAYQKIKPFNGKVERLFIFFGGSDPTNETEKVLRAIQSLIVNYQLEVDVVVGNSNPNKKKIKELCESIHGAMYHCQVNNMAELMARADLAIGAGGATTWERVYLLLPSIVISIADNQIEIAEAINHNGVITYLGHFDKVNNQVLYNQFSNLLQNTAILKSQIYNMKSIFK</sequence>
<reference evidence="5 6" key="1">
    <citation type="submission" date="2018-12" db="EMBL/GenBank/DDBJ databases">
        <title>Lysinibacillus antri sp. nov., isolated from a cave soil.</title>
        <authorList>
            <person name="Narsing Rao M.P."/>
            <person name="Zhang H."/>
            <person name="Dong Z.-Y."/>
            <person name="Niu X.-K."/>
            <person name="Zhang K."/>
            <person name="Fang B.-Z."/>
            <person name="Kang Y.-Q."/>
            <person name="Xiao M."/>
            <person name="Li W.-J."/>
        </authorList>
    </citation>
    <scope>NUCLEOTIDE SEQUENCE [LARGE SCALE GENOMIC DNA]</scope>
    <source>
        <strain evidence="5 6">SYSU K30002</strain>
    </source>
</reference>
<dbReference type="Gene3D" id="3.40.50.2000">
    <property type="entry name" value="Glycogen Phosphorylase B"/>
    <property type="match status" value="1"/>
</dbReference>
<gene>
    <name evidence="5" type="primary">pseG</name>
    <name evidence="5" type="ORF">EK386_06685</name>
</gene>
<evidence type="ECO:0000313" key="6">
    <source>
        <dbReference type="Proteomes" id="UP000287910"/>
    </source>
</evidence>
<keyword evidence="5" id="KW-0378">Hydrolase</keyword>
<dbReference type="RefSeq" id="WP_126658262.1">
    <property type="nucleotide sequence ID" value="NZ_RYYR01000007.1"/>
</dbReference>
<organism evidence="5 6">
    <name type="scientific">Lysinibacillus antri</name>
    <dbReference type="NCBI Taxonomy" id="2498145"/>
    <lineage>
        <taxon>Bacteria</taxon>
        <taxon>Bacillati</taxon>
        <taxon>Bacillota</taxon>
        <taxon>Bacilli</taxon>
        <taxon>Bacillales</taxon>
        <taxon>Bacillaceae</taxon>
        <taxon>Lysinibacillus</taxon>
    </lineage>
</organism>
<feature type="binding site" evidence="3">
    <location>
        <position position="165"/>
    </location>
    <ligand>
        <name>substrate</name>
    </ligand>
</feature>